<protein>
    <submittedName>
        <fullName evidence="2">Lecithin:cholesterol acyltransferase</fullName>
    </submittedName>
</protein>
<dbReference type="Gene3D" id="3.40.50.1820">
    <property type="entry name" value="alpha/beta hydrolase"/>
    <property type="match status" value="1"/>
</dbReference>
<dbReference type="InterPro" id="IPR003386">
    <property type="entry name" value="LACT/PDAT_acylTrfase"/>
</dbReference>
<dbReference type="STRING" id="1314776.A0A165YN32"/>
<dbReference type="InterPro" id="IPR029058">
    <property type="entry name" value="AB_hydrolase_fold"/>
</dbReference>
<keyword evidence="2" id="KW-0808">Transferase</keyword>
<keyword evidence="2" id="KW-0012">Acyltransferase</keyword>
<dbReference type="EMBL" id="KV428242">
    <property type="protein sequence ID" value="KZT33423.1"/>
    <property type="molecule type" value="Genomic_DNA"/>
</dbReference>
<reference evidence="2 3" key="1">
    <citation type="journal article" date="2016" name="Mol. Biol. Evol.">
        <title>Comparative Genomics of Early-Diverging Mushroom-Forming Fungi Provides Insights into the Origins of Lignocellulose Decay Capabilities.</title>
        <authorList>
            <person name="Nagy L.G."/>
            <person name="Riley R."/>
            <person name="Tritt A."/>
            <person name="Adam C."/>
            <person name="Daum C."/>
            <person name="Floudas D."/>
            <person name="Sun H."/>
            <person name="Yadav J.S."/>
            <person name="Pangilinan J."/>
            <person name="Larsson K.H."/>
            <person name="Matsuura K."/>
            <person name="Barry K."/>
            <person name="Labutti K."/>
            <person name="Kuo R."/>
            <person name="Ohm R.A."/>
            <person name="Bhattacharya S.S."/>
            <person name="Shirouzu T."/>
            <person name="Yoshinaga Y."/>
            <person name="Martin F.M."/>
            <person name="Grigoriev I.V."/>
            <person name="Hibbett D.S."/>
        </authorList>
    </citation>
    <scope>NUCLEOTIDE SEQUENCE [LARGE SCALE GENOMIC DNA]</scope>
    <source>
        <strain evidence="2 3">HHB10207 ss-3</strain>
    </source>
</reference>
<dbReference type="Proteomes" id="UP000076798">
    <property type="component" value="Unassembled WGS sequence"/>
</dbReference>
<gene>
    <name evidence="2" type="ORF">SISSUDRAFT_993051</name>
</gene>
<dbReference type="SUPFAM" id="SSF53474">
    <property type="entry name" value="alpha/beta-Hydrolases"/>
    <property type="match status" value="1"/>
</dbReference>
<dbReference type="OrthoDB" id="190846at2759"/>
<organism evidence="2 3">
    <name type="scientific">Sistotremastrum suecicum HHB10207 ss-3</name>
    <dbReference type="NCBI Taxonomy" id="1314776"/>
    <lineage>
        <taxon>Eukaryota</taxon>
        <taxon>Fungi</taxon>
        <taxon>Dikarya</taxon>
        <taxon>Basidiomycota</taxon>
        <taxon>Agaricomycotina</taxon>
        <taxon>Agaricomycetes</taxon>
        <taxon>Sistotremastrales</taxon>
        <taxon>Sistotremastraceae</taxon>
        <taxon>Sistotremastrum</taxon>
    </lineage>
</organism>
<dbReference type="PANTHER" id="PTHR11440">
    <property type="entry name" value="LECITHIN-CHOLESTEROL ACYLTRANSFERASE-RELATED"/>
    <property type="match status" value="1"/>
</dbReference>
<accession>A0A165YN32</accession>
<keyword evidence="3" id="KW-1185">Reference proteome</keyword>
<evidence type="ECO:0000313" key="3">
    <source>
        <dbReference type="Proteomes" id="UP000076798"/>
    </source>
</evidence>
<dbReference type="Pfam" id="PF02450">
    <property type="entry name" value="LCAT"/>
    <property type="match status" value="1"/>
</dbReference>
<proteinExistence type="predicted"/>
<evidence type="ECO:0000313" key="2">
    <source>
        <dbReference type="EMBL" id="KZT33423.1"/>
    </source>
</evidence>
<dbReference type="GO" id="GO:0008374">
    <property type="term" value="F:O-acyltransferase activity"/>
    <property type="evidence" value="ECO:0007669"/>
    <property type="project" value="InterPro"/>
</dbReference>
<sequence>MTPLPSHLNLLLETYEFPGIPELDLSLIESEWMRFKSSIPEPWKLATDGREYVVGEKAKERGLSAEFPVVLVPGVVSTGLESWSTSPEYRSFFREKLWGGFHMISQVTLNRDKWVSALLLDPVTGIDPPGIKLRAAQGIDAASSFVQGYWIWSKIIQNLAVVNYDTNNLHLAAYDWRVSLSNQEVRDGFYSRLKGTIEGFKKRQGKKVVLVGHSMGSTVRLSPSLPSFLFLINALALQWVEAEGYGDGGPTWVEDHIESFVSIAGTHLVKAMTAFLSGEMRDTVTMSPAGQYVLERFFSRKERARLFRSWAGSASMWIKGGSAIWGNESFAPDDLPGHNHTHGKFLSFRHLLEGNGNGGAKAEAEGREGEGGEGKVGNLTVDEASNWILEHTPGTFQRMLATNYSYGIERSEEQLKANDQDPTKWSNPLEVRLPNAPSMKLYCVYGHGKETERSYWYARGSYEPDEISPDTPSPQCPNSSDCTERTPLDLPLARAAWIDAEFTDEKEVPKVKNGVKLGEGDGTVSLISLGGMCVEGWKRRRWNPGGVKIITHELPHQPSITEPRGGANTSDHVDILGSNGANEIIVKVATGVGHEVEDRFVSPIREYAARMRWD</sequence>
<evidence type="ECO:0000256" key="1">
    <source>
        <dbReference type="SAM" id="MobiDB-lite"/>
    </source>
</evidence>
<dbReference type="GO" id="GO:0006629">
    <property type="term" value="P:lipid metabolic process"/>
    <property type="evidence" value="ECO:0007669"/>
    <property type="project" value="InterPro"/>
</dbReference>
<feature type="compositionally biased region" description="Basic and acidic residues" evidence="1">
    <location>
        <begin position="362"/>
        <end position="373"/>
    </location>
</feature>
<feature type="region of interest" description="Disordered" evidence="1">
    <location>
        <begin position="357"/>
        <end position="376"/>
    </location>
</feature>
<name>A0A165YN32_9AGAM</name>
<dbReference type="AlphaFoldDB" id="A0A165YN32"/>